<dbReference type="EMBL" id="CADCXV010000792">
    <property type="protein sequence ID" value="CAB0035516.1"/>
    <property type="molecule type" value="Genomic_DNA"/>
</dbReference>
<gene>
    <name evidence="1" type="ORF">TBRA_LOCUS7410</name>
</gene>
<dbReference type="Proteomes" id="UP000479190">
    <property type="component" value="Unassembled WGS sequence"/>
</dbReference>
<evidence type="ECO:0000313" key="2">
    <source>
        <dbReference type="Proteomes" id="UP000479190"/>
    </source>
</evidence>
<name>A0A6H5IFZ8_9HYME</name>
<protein>
    <submittedName>
        <fullName evidence="1">Uncharacterized protein</fullName>
    </submittedName>
</protein>
<proteinExistence type="predicted"/>
<organism evidence="1 2">
    <name type="scientific">Trichogramma brassicae</name>
    <dbReference type="NCBI Taxonomy" id="86971"/>
    <lineage>
        <taxon>Eukaryota</taxon>
        <taxon>Metazoa</taxon>
        <taxon>Ecdysozoa</taxon>
        <taxon>Arthropoda</taxon>
        <taxon>Hexapoda</taxon>
        <taxon>Insecta</taxon>
        <taxon>Pterygota</taxon>
        <taxon>Neoptera</taxon>
        <taxon>Endopterygota</taxon>
        <taxon>Hymenoptera</taxon>
        <taxon>Apocrita</taxon>
        <taxon>Proctotrupomorpha</taxon>
        <taxon>Chalcidoidea</taxon>
        <taxon>Trichogrammatidae</taxon>
        <taxon>Trichogramma</taxon>
    </lineage>
</organism>
<keyword evidence="2" id="KW-1185">Reference proteome</keyword>
<accession>A0A6H5IFZ8</accession>
<reference evidence="1 2" key="1">
    <citation type="submission" date="2020-02" db="EMBL/GenBank/DDBJ databases">
        <authorList>
            <person name="Ferguson B K."/>
        </authorList>
    </citation>
    <scope>NUCLEOTIDE SEQUENCE [LARGE SCALE GENOMIC DNA]</scope>
</reference>
<feature type="non-terminal residue" evidence="1">
    <location>
        <position position="1284"/>
    </location>
</feature>
<sequence length="1284" mass="146385">MESVVMMATLPLAATLRSTGHRSLSSSSRIPPLQPVYVIYRTCVFLARASAQARRRWRCRVEADGEAKFARPRPSLLLHRRETAVYRELEERRASSTHGQEPCDRLGAVVKQAAKRACKPNSRKFLPGMIYFNSRGSSPRVAFEACAWPSYEAVFLPWTLRVRASEIAHIILVVCDQIARLLARAEHRHDETVWKRHTIHGANFLKCPSALPRGIFWPNHSSSNSICFVLAVRVQARGCPPRRYLRRFTRRSLYSEFAWLASFRATRESLRHVATRHDTKTFCCTHSLQMNYSTSTATQLLHERTIQHPLPHSFSTINHTTNVHGQLCLFHSRLSSLHDTSLLSRGLIANIVCLHCRADRLRIAREALDSHRSICYPVHMVRVTRSSLTWLFLCPEPRTRARQSIMRSDDIERELTKKSTKDACFAMLGLPIVPEILQQTTSSSSLPQNPHGQEPCDRLGAVVKQAAKRACKPNSRKFLPGMIYFNSRGSSPRVAFEACAWPSYEAVFLPWTLRVRASEIAHIILVVCDQIARLLARAEHRHDETVWKRHTIHGANFLKCPSALPRGIFWPNHSSSNSICFVLAVRVQARGCPPRRYLRRFTRRSLYSEFAWLASFRATRESLRHVATRHDTKTFCCTHSLQMNYSTSTATQLLHERTIQHPLPHSFSTINHTTNVHGQLCLFHSRLSSLHDTSLLSRGLIANIVCLHCRADRLRIAREALDSHRSICYPVHMVRVTRSSLTWLFLCPEPRTRARQSIMRSDDIERELTKKSTKDACFAMLGLPIVPEILQQTTSSSSLPQNPHGQEPCDRLGAVVKQAAKRACKPNSRKFLPGMIYFNSRGSSPRVAFEACAWPSYEAVFLPWTLRVRASEIAHIILVVCDQIARLLARAEHRHDETVWKRHTIHGANFLKCPSALPRGIFWPNHSSSNSICFVLAVRVQARGCPPRRYLRRFTRRSLYSEFAWLASFRATRESLRHVATRHDTKTFCCTHSLQMNYSTSTATQLLHERTIQHPLPHSFSTINHTTNVHGQLCLFHSRLSSLHDTSLLSRGLIANIVCLHCRADRLRIAREALDSHRSICYPVHMVRVTRSSLTWLFLCPEPRTRARQSIMRSDDIERELTKKSTKDACFAMLGLPIVPEILQQTTSSSSLPQNPHGQEPCDRLGAVVKQAAKRACKPNSRKFLPGMIYFNSRGSSPRVAFEACAWPSYEAVFLPWTLRVRASEIAHIILVVCDQIARLLARAEHRHDETVWKRHTIHGANFLKCPSALPRGIFWPNHSSSNS</sequence>
<evidence type="ECO:0000313" key="1">
    <source>
        <dbReference type="EMBL" id="CAB0035516.1"/>
    </source>
</evidence>